<evidence type="ECO:0000259" key="8">
    <source>
        <dbReference type="PROSITE" id="PS50893"/>
    </source>
</evidence>
<accession>A0A1N7DY49</accession>
<dbReference type="InterPro" id="IPR003439">
    <property type="entry name" value="ABC_transporter-like_ATP-bd"/>
</dbReference>
<dbReference type="RefSeq" id="WP_076554687.1">
    <property type="nucleotide sequence ID" value="NZ_FTNU01000002.1"/>
</dbReference>
<evidence type="ECO:0000256" key="1">
    <source>
        <dbReference type="ARBA" id="ARBA00022737"/>
    </source>
</evidence>
<feature type="domain" description="ABC transporter" evidence="8">
    <location>
        <begin position="312"/>
        <end position="526"/>
    </location>
</feature>
<organism evidence="9 10">
    <name type="scientific">Moraxella cuniculi DSM 21768</name>
    <dbReference type="NCBI Taxonomy" id="1122245"/>
    <lineage>
        <taxon>Bacteria</taxon>
        <taxon>Pseudomonadati</taxon>
        <taxon>Pseudomonadota</taxon>
        <taxon>Gammaproteobacteria</taxon>
        <taxon>Moraxellales</taxon>
        <taxon>Moraxellaceae</taxon>
        <taxon>Moraxella</taxon>
    </lineage>
</organism>
<dbReference type="Gene3D" id="3.40.50.300">
    <property type="entry name" value="P-loop containing nucleotide triphosphate hydrolases"/>
    <property type="match status" value="2"/>
</dbReference>
<evidence type="ECO:0000313" key="10">
    <source>
        <dbReference type="Proteomes" id="UP000187495"/>
    </source>
</evidence>
<keyword evidence="1" id="KW-0677">Repeat</keyword>
<dbReference type="FunFam" id="3.40.50.300:FF:002053">
    <property type="entry name" value="ABC transporter ATP-binding protein"/>
    <property type="match status" value="1"/>
</dbReference>
<comment type="similarity">
    <text evidence="4">Belongs to the ABC transporter superfamily. ABCF family. YheS subfamily.</text>
</comment>
<evidence type="ECO:0000256" key="7">
    <source>
        <dbReference type="SAM" id="MobiDB-lite"/>
    </source>
</evidence>
<gene>
    <name evidence="9" type="ORF">SAMN02745664_102220</name>
</gene>
<keyword evidence="10" id="KW-1185">Reference proteome</keyword>
<feature type="coiled-coil region" evidence="6">
    <location>
        <begin position="573"/>
        <end position="642"/>
    </location>
</feature>
<feature type="compositionally biased region" description="Polar residues" evidence="7">
    <location>
        <begin position="524"/>
        <end position="540"/>
    </location>
</feature>
<dbReference type="InterPro" id="IPR050611">
    <property type="entry name" value="ABCF"/>
</dbReference>
<dbReference type="SUPFAM" id="SSF52540">
    <property type="entry name" value="P-loop containing nucleoside triphosphate hydrolases"/>
    <property type="match status" value="2"/>
</dbReference>
<dbReference type="PANTHER" id="PTHR19211">
    <property type="entry name" value="ATP-BINDING TRANSPORT PROTEIN-RELATED"/>
    <property type="match status" value="1"/>
</dbReference>
<name>A0A1N7DY49_9GAMM</name>
<feature type="domain" description="ABC transporter" evidence="8">
    <location>
        <begin position="2"/>
        <end position="245"/>
    </location>
</feature>
<reference evidence="10" key="1">
    <citation type="submission" date="2017-01" db="EMBL/GenBank/DDBJ databases">
        <authorList>
            <person name="Varghese N."/>
            <person name="Submissions S."/>
        </authorList>
    </citation>
    <scope>NUCLEOTIDE SEQUENCE [LARGE SCALE GENOMIC DNA]</scope>
    <source>
        <strain evidence="10">DSM 21768</strain>
    </source>
</reference>
<dbReference type="InterPro" id="IPR003593">
    <property type="entry name" value="AAA+_ATPase"/>
</dbReference>
<dbReference type="AlphaFoldDB" id="A0A1N7DY49"/>
<dbReference type="CDD" id="cd03221">
    <property type="entry name" value="ABCF_EF-3"/>
    <property type="match status" value="2"/>
</dbReference>
<keyword evidence="6" id="KW-0175">Coiled coil</keyword>
<dbReference type="InterPro" id="IPR032781">
    <property type="entry name" value="ABC_tran_Xtn"/>
</dbReference>
<evidence type="ECO:0000256" key="5">
    <source>
        <dbReference type="ARBA" id="ARBA00069073"/>
    </source>
</evidence>
<feature type="region of interest" description="Disordered" evidence="7">
    <location>
        <begin position="518"/>
        <end position="570"/>
    </location>
</feature>
<keyword evidence="2" id="KW-0547">Nucleotide-binding</keyword>
<sequence>MIEFKNVAVRREGRLLFDEVNLQLHKGQKIGLTGKNGTGKSTLFATILGQHSTDVGEVNLPTTWQIAHMAQEIHAVHMTAMDYVLSGDAQWWELDNQLGQQAGLNEEQIAVAYQRYEEIDGYRTRAKAATILAGLGFRESDHAELVASFSGGWRMRLNLARTLMHRAEVLLLDEPTNHLDLDAILWLEEWLLKFDGLVLVVSHDQAFLDTVCGHILHIEQGGIKLYTGNYSQFVRMRAWQLAEQQQAYQKQQALKEHLQDYIRRFRAKATKAKQAQSRIKQLDRMSELSPVMADSEFSFAFYEPEQMSSPLICLDNASIGYQGKPLLTGVNLQITPASRLGILGANGAGKSTLIKALVGELPLLSGEQKSSQTLKLGYFNQHQMDSLDDEATPMLLLRRIAAKTPDDKLRAFLGSFDFRGERIDTPSKFFSGGERARLMLALIVWQRPNVLVLDEPTNHLDLQMRNALMLALQNFSGALILVSHDRDLVLSVCDELLLVADGRAAVFEGDMSDYSTHLKKARQAHQNAQDAQPVIKQQPTADLPPKGDGLSKEERRKKNAQIREQTAPLRKQISTLEGQLTKHSEQLQTIEHDLSEPSLYDEPNKKRLLEKLDEQNALKSQIAAIEEELLVAMDELETLERELG</sequence>
<protein>
    <recommendedName>
        <fullName evidence="5">Probable ATP-binding protein YheS</fullName>
    </recommendedName>
</protein>
<dbReference type="InterPro" id="IPR017871">
    <property type="entry name" value="ABC_transporter-like_CS"/>
</dbReference>
<evidence type="ECO:0000256" key="6">
    <source>
        <dbReference type="SAM" id="Coils"/>
    </source>
</evidence>
<evidence type="ECO:0000256" key="3">
    <source>
        <dbReference type="ARBA" id="ARBA00022840"/>
    </source>
</evidence>
<evidence type="ECO:0000256" key="4">
    <source>
        <dbReference type="ARBA" id="ARBA00061571"/>
    </source>
</evidence>
<dbReference type="EMBL" id="FTNU01000002">
    <property type="protein sequence ID" value="SIR80772.1"/>
    <property type="molecule type" value="Genomic_DNA"/>
</dbReference>
<proteinExistence type="inferred from homology"/>
<dbReference type="PANTHER" id="PTHR19211:SF14">
    <property type="entry name" value="ATP-BINDING CASSETTE SUB-FAMILY F MEMBER 1"/>
    <property type="match status" value="1"/>
</dbReference>
<dbReference type="Pfam" id="PF00005">
    <property type="entry name" value="ABC_tran"/>
    <property type="match status" value="2"/>
</dbReference>
<dbReference type="GO" id="GO:0016887">
    <property type="term" value="F:ATP hydrolysis activity"/>
    <property type="evidence" value="ECO:0007669"/>
    <property type="project" value="InterPro"/>
</dbReference>
<dbReference type="InterPro" id="IPR027417">
    <property type="entry name" value="P-loop_NTPase"/>
</dbReference>
<dbReference type="FunFam" id="3.40.50.300:FF:000011">
    <property type="entry name" value="Putative ABC transporter ATP-binding component"/>
    <property type="match status" value="1"/>
</dbReference>
<evidence type="ECO:0000313" key="9">
    <source>
        <dbReference type="EMBL" id="SIR80772.1"/>
    </source>
</evidence>
<dbReference type="PROSITE" id="PS00211">
    <property type="entry name" value="ABC_TRANSPORTER_1"/>
    <property type="match status" value="2"/>
</dbReference>
<dbReference type="Pfam" id="PF12848">
    <property type="entry name" value="ABC_tran_Xtn"/>
    <property type="match status" value="1"/>
</dbReference>
<dbReference type="PROSITE" id="PS50893">
    <property type="entry name" value="ABC_TRANSPORTER_2"/>
    <property type="match status" value="2"/>
</dbReference>
<dbReference type="Proteomes" id="UP000187495">
    <property type="component" value="Unassembled WGS sequence"/>
</dbReference>
<evidence type="ECO:0000256" key="2">
    <source>
        <dbReference type="ARBA" id="ARBA00022741"/>
    </source>
</evidence>
<dbReference type="STRING" id="34061.B0189_02655"/>
<dbReference type="SMART" id="SM00382">
    <property type="entry name" value="AAA"/>
    <property type="match status" value="2"/>
</dbReference>
<keyword evidence="3 9" id="KW-0067">ATP-binding</keyword>
<dbReference type="GO" id="GO:0005524">
    <property type="term" value="F:ATP binding"/>
    <property type="evidence" value="ECO:0007669"/>
    <property type="project" value="UniProtKB-KW"/>
</dbReference>